<accession>A0A0D5Y2M7</accession>
<proteinExistence type="predicted"/>
<organism evidence="1 2">
    <name type="scientific">Pseudomonas chlororaphis</name>
    <dbReference type="NCBI Taxonomy" id="587753"/>
    <lineage>
        <taxon>Bacteria</taxon>
        <taxon>Pseudomonadati</taxon>
        <taxon>Pseudomonadota</taxon>
        <taxon>Gammaproteobacteria</taxon>
        <taxon>Pseudomonadales</taxon>
        <taxon>Pseudomonadaceae</taxon>
        <taxon>Pseudomonas</taxon>
    </lineage>
</organism>
<dbReference type="OrthoDB" id="7015658at2"/>
<dbReference type="KEGG" id="pcz:PCL1606_38440"/>
<evidence type="ECO:0000313" key="2">
    <source>
        <dbReference type="Proteomes" id="UP000032748"/>
    </source>
</evidence>
<sequence>MNFTEVFLQKKMRLTEQLLQGFDIANDLVVYRQKTTIKGGVSHSYIDARRYHSTLVRRCLDSHEHLSMFPVVFDYLDLMVDQQYGTSDKLFRDKLSIFRLKNQQPDPLLKHIQIMVFDYAITVRNKLVHHKTRFSVCGKFLEVKGGMRLEIEHFGLLNRLIYFLVRHMGAPQSLSLYRRALLLSAYRTVFGHLDRRLDRLVASGPELPLMNIRLPRYLFDMAEEEIAEDVVLFDKLAQFPDATGYPDRQAFLKMHPDPDRKIMYGNHTFRLSYRGAVLRVPAEVINQHPTYRLADFQHWHERPV</sequence>
<evidence type="ECO:0000313" key="1">
    <source>
        <dbReference type="EMBL" id="AKA25295.1"/>
    </source>
</evidence>
<name>A0A0D5Y2M7_9PSED</name>
<dbReference type="EMBL" id="CP011110">
    <property type="protein sequence ID" value="AKA25295.1"/>
    <property type="molecule type" value="Genomic_DNA"/>
</dbReference>
<gene>
    <name evidence="1" type="ORF">PCL1606_38440</name>
</gene>
<dbReference type="PATRIC" id="fig|587753.10.peg.3836"/>
<dbReference type="AlphaFoldDB" id="A0A0D5Y2M7"/>
<protein>
    <submittedName>
        <fullName evidence="1">Uncharacterized protein</fullName>
    </submittedName>
</protein>
<dbReference type="Proteomes" id="UP000032748">
    <property type="component" value="Chromosome"/>
</dbReference>
<dbReference type="RefSeq" id="WP_045884159.1">
    <property type="nucleotide sequence ID" value="NZ_CP011110.1"/>
</dbReference>
<reference evidence="1 2" key="1">
    <citation type="journal article" date="2015" name="Mol. Plant Microbe Interact.">
        <title>Comparative Genomic Analysis of Pseudomonas chlororaphis PCL1606 Reveals New Insight into Antifungal Compounds Involved in Biocontrol.</title>
        <authorList>
            <person name="Calderon C.E."/>
            <person name="Ramos C."/>
            <person name="de Vicente A."/>
            <person name="Cazorla F.M."/>
        </authorList>
    </citation>
    <scope>NUCLEOTIDE SEQUENCE [LARGE SCALE GENOMIC DNA]</scope>
    <source>
        <strain evidence="1 2">PCL1606</strain>
    </source>
</reference>